<organism evidence="2 3">
    <name type="scientific">Legionella lytica</name>
    <dbReference type="NCBI Taxonomy" id="96232"/>
    <lineage>
        <taxon>Bacteria</taxon>
        <taxon>Pseudomonadati</taxon>
        <taxon>Pseudomonadota</taxon>
        <taxon>Gammaproteobacteria</taxon>
        <taxon>Legionellales</taxon>
        <taxon>Legionellaceae</taxon>
        <taxon>Legionella</taxon>
    </lineage>
</organism>
<evidence type="ECO:0000313" key="2">
    <source>
        <dbReference type="EMBL" id="MFJ1267570.1"/>
    </source>
</evidence>
<feature type="coiled-coil region" evidence="1">
    <location>
        <begin position="167"/>
        <end position="289"/>
    </location>
</feature>
<dbReference type="Proteomes" id="UP001615550">
    <property type="component" value="Unassembled WGS sequence"/>
</dbReference>
<accession>A0ABW8D8B6</accession>
<proteinExistence type="predicted"/>
<protein>
    <submittedName>
        <fullName evidence="2">LegC2/C7 family Dot/Icm T4SS effector</fullName>
    </submittedName>
</protein>
<feature type="coiled-coil region" evidence="1">
    <location>
        <begin position="340"/>
        <end position="374"/>
    </location>
</feature>
<keyword evidence="3" id="KW-1185">Reference proteome</keyword>
<dbReference type="RefSeq" id="WP_400186266.1">
    <property type="nucleotide sequence ID" value="NZ_JBGORX010000001.1"/>
</dbReference>
<dbReference type="NCBIfam" id="NF043058">
    <property type="entry name" value="T4SS_LegC2C7"/>
    <property type="match status" value="1"/>
</dbReference>
<comment type="caution">
    <text evidence="2">The sequence shown here is derived from an EMBL/GenBank/DDBJ whole genome shotgun (WGS) entry which is preliminary data.</text>
</comment>
<reference evidence="2 3" key="1">
    <citation type="submission" date="2024-08" db="EMBL/GenBank/DDBJ databases">
        <title>Draft Genome Sequence of Legionella lytica strain DSB2004, Isolated From a Fire Sprinkler System.</title>
        <authorList>
            <person name="Everhart A.D."/>
            <person name="Kidane D.T."/>
            <person name="Farone A.L."/>
            <person name="Farone M.B."/>
        </authorList>
    </citation>
    <scope>NUCLEOTIDE SEQUENCE [LARGE SCALE GENOMIC DNA]</scope>
    <source>
        <strain evidence="2 3">DSB2004</strain>
    </source>
</reference>
<evidence type="ECO:0000256" key="1">
    <source>
        <dbReference type="SAM" id="Coils"/>
    </source>
</evidence>
<evidence type="ECO:0000313" key="3">
    <source>
        <dbReference type="Proteomes" id="UP001615550"/>
    </source>
</evidence>
<keyword evidence="1" id="KW-0175">Coiled coil</keyword>
<dbReference type="InterPro" id="IPR049966">
    <property type="entry name" value="T4SS_LegC2C7"/>
</dbReference>
<dbReference type="EMBL" id="JBGORX010000001">
    <property type="protein sequence ID" value="MFJ1267570.1"/>
    <property type="molecule type" value="Genomic_DNA"/>
</dbReference>
<gene>
    <name evidence="2" type="ORF">ACD661_03245</name>
</gene>
<sequence>MATTEHKLAELVQADKKKHNAEHVLSQLQFSDAAKKIILDPNSFDQNTNGLESIAPSNELLIQVRNSLDAIIDSLEQNPSILTSITKYWGSLSLWEKIFGGILVTTPTLVIGVAANVGFLITLSGLSAGAYITTGVVFEDHYENTKIITEKLKKGVFEIADVLVLTIQSLDIIRQKLASEVEKFQQENTRLTLNINKLSDETYNLSVQIESYIITEKHLRQNKEHLELRAEELKKDLVLNQQQYEATVIEVDALKQQHERCTQLLTLQVDELTVKRKQLEDELDKTRKLTSTLQIAVQTLSSTVINDAQQREVFHQRLENFVKNKEQSFTQVADRICATEAELILVKKQLEESLKRHEELMKTQEQLISRLEMIDQLVPETPITRDSKINIDALCAYGFLSKLPELLHREDKPETESQQPVSHKK</sequence>
<name>A0ABW8D8B6_9GAMM</name>